<protein>
    <submittedName>
        <fullName evidence="2">Uncharacterized protein</fullName>
    </submittedName>
</protein>
<keyword evidence="3" id="KW-1185">Reference proteome</keyword>
<evidence type="ECO:0000313" key="2">
    <source>
        <dbReference type="EMBL" id="GFN79962.1"/>
    </source>
</evidence>
<feature type="compositionally biased region" description="Acidic residues" evidence="1">
    <location>
        <begin position="24"/>
        <end position="35"/>
    </location>
</feature>
<evidence type="ECO:0000313" key="3">
    <source>
        <dbReference type="Proteomes" id="UP000735302"/>
    </source>
</evidence>
<feature type="compositionally biased region" description="Gly residues" evidence="1">
    <location>
        <begin position="36"/>
        <end position="47"/>
    </location>
</feature>
<accession>A0AAV3YC06</accession>
<organism evidence="2 3">
    <name type="scientific">Plakobranchus ocellatus</name>
    <dbReference type="NCBI Taxonomy" id="259542"/>
    <lineage>
        <taxon>Eukaryota</taxon>
        <taxon>Metazoa</taxon>
        <taxon>Spiralia</taxon>
        <taxon>Lophotrochozoa</taxon>
        <taxon>Mollusca</taxon>
        <taxon>Gastropoda</taxon>
        <taxon>Heterobranchia</taxon>
        <taxon>Euthyneura</taxon>
        <taxon>Panpulmonata</taxon>
        <taxon>Sacoglossa</taxon>
        <taxon>Placobranchoidea</taxon>
        <taxon>Plakobranchidae</taxon>
        <taxon>Plakobranchus</taxon>
    </lineage>
</organism>
<comment type="caution">
    <text evidence="2">The sequence shown here is derived from an EMBL/GenBank/DDBJ whole genome shotgun (WGS) entry which is preliminary data.</text>
</comment>
<evidence type="ECO:0000256" key="1">
    <source>
        <dbReference type="SAM" id="MobiDB-lite"/>
    </source>
</evidence>
<dbReference type="AlphaFoldDB" id="A0AAV3YC06"/>
<dbReference type="EMBL" id="BLXT01000751">
    <property type="protein sequence ID" value="GFN79962.1"/>
    <property type="molecule type" value="Genomic_DNA"/>
</dbReference>
<proteinExistence type="predicted"/>
<sequence>MDWERYEVNIDGDGGGNGDNGGSDGDDNDDDEDEGGYGNDEYGGGGNIVSDDDVSNCGTSHYWVFLCPYLSPPQPSFSPTPQLSLKHTREVFLSFRSVASILPLPLNWLHRGI</sequence>
<feature type="compositionally biased region" description="Gly residues" evidence="1">
    <location>
        <begin position="12"/>
        <end position="23"/>
    </location>
</feature>
<dbReference type="Proteomes" id="UP000735302">
    <property type="component" value="Unassembled WGS sequence"/>
</dbReference>
<reference evidence="2 3" key="1">
    <citation type="journal article" date="2021" name="Elife">
        <title>Chloroplast acquisition without the gene transfer in kleptoplastic sea slugs, Plakobranchus ocellatus.</title>
        <authorList>
            <person name="Maeda T."/>
            <person name="Takahashi S."/>
            <person name="Yoshida T."/>
            <person name="Shimamura S."/>
            <person name="Takaki Y."/>
            <person name="Nagai Y."/>
            <person name="Toyoda A."/>
            <person name="Suzuki Y."/>
            <person name="Arimoto A."/>
            <person name="Ishii H."/>
            <person name="Satoh N."/>
            <person name="Nishiyama T."/>
            <person name="Hasebe M."/>
            <person name="Maruyama T."/>
            <person name="Minagawa J."/>
            <person name="Obokata J."/>
            <person name="Shigenobu S."/>
        </authorList>
    </citation>
    <scope>NUCLEOTIDE SEQUENCE [LARGE SCALE GENOMIC DNA]</scope>
</reference>
<name>A0AAV3YC06_9GAST</name>
<gene>
    <name evidence="2" type="ORF">PoB_000646800</name>
</gene>
<feature type="region of interest" description="Disordered" evidence="1">
    <location>
        <begin position="1"/>
        <end position="51"/>
    </location>
</feature>